<dbReference type="Pfam" id="PF00106">
    <property type="entry name" value="adh_short"/>
    <property type="match status" value="1"/>
</dbReference>
<dbReference type="PRINTS" id="PR00080">
    <property type="entry name" value="SDRFAMILY"/>
</dbReference>
<dbReference type="CDD" id="cd05374">
    <property type="entry name" value="17beta-HSD-like_SDR_c"/>
    <property type="match status" value="1"/>
</dbReference>
<accession>A0A850ERV7</accession>
<dbReference type="InterPro" id="IPR036291">
    <property type="entry name" value="NAD(P)-bd_dom_sf"/>
</dbReference>
<evidence type="ECO:0000313" key="4">
    <source>
        <dbReference type="EMBL" id="NUU63923.1"/>
    </source>
</evidence>
<dbReference type="Gene3D" id="3.40.50.720">
    <property type="entry name" value="NAD(P)-binding Rossmann-like Domain"/>
    <property type="match status" value="1"/>
</dbReference>
<dbReference type="NCBIfam" id="NF006114">
    <property type="entry name" value="PRK08263.1"/>
    <property type="match status" value="1"/>
</dbReference>
<keyword evidence="5" id="KW-1185">Reference proteome</keyword>
<dbReference type="RefSeq" id="WP_175374283.1">
    <property type="nucleotide sequence ID" value="NZ_JABWCS010000220.1"/>
</dbReference>
<dbReference type="Proteomes" id="UP000564806">
    <property type="component" value="Unassembled WGS sequence"/>
</dbReference>
<proteinExistence type="inferred from homology"/>
<evidence type="ECO:0000256" key="3">
    <source>
        <dbReference type="RuleBase" id="RU000363"/>
    </source>
</evidence>
<keyword evidence="2" id="KW-0560">Oxidoreductase</keyword>
<evidence type="ECO:0000313" key="5">
    <source>
        <dbReference type="Proteomes" id="UP000564806"/>
    </source>
</evidence>
<dbReference type="NCBIfam" id="NF004824">
    <property type="entry name" value="PRK06180.1"/>
    <property type="match status" value="1"/>
</dbReference>
<organism evidence="4 5">
    <name type="scientific">Paenibacillus agri</name>
    <dbReference type="NCBI Taxonomy" id="2744309"/>
    <lineage>
        <taxon>Bacteria</taxon>
        <taxon>Bacillati</taxon>
        <taxon>Bacillota</taxon>
        <taxon>Bacilli</taxon>
        <taxon>Bacillales</taxon>
        <taxon>Paenibacillaceae</taxon>
        <taxon>Paenibacillus</taxon>
    </lineage>
</organism>
<dbReference type="GO" id="GO:0016491">
    <property type="term" value="F:oxidoreductase activity"/>
    <property type="evidence" value="ECO:0007669"/>
    <property type="project" value="UniProtKB-KW"/>
</dbReference>
<evidence type="ECO:0000256" key="1">
    <source>
        <dbReference type="ARBA" id="ARBA00006484"/>
    </source>
</evidence>
<dbReference type="InterPro" id="IPR020904">
    <property type="entry name" value="Sc_DH/Rdtase_CS"/>
</dbReference>
<comment type="caution">
    <text evidence="4">The sequence shown here is derived from an EMBL/GenBank/DDBJ whole genome shotgun (WGS) entry which is preliminary data.</text>
</comment>
<dbReference type="AlphaFoldDB" id="A0A850ERV7"/>
<comment type="similarity">
    <text evidence="1 3">Belongs to the short-chain dehydrogenases/reductases (SDR) family.</text>
</comment>
<dbReference type="InterPro" id="IPR051911">
    <property type="entry name" value="SDR_oxidoreductase"/>
</dbReference>
<gene>
    <name evidence="4" type="ORF">HPT30_26560</name>
</gene>
<protein>
    <submittedName>
        <fullName evidence="4">Oxidoreductase</fullName>
    </submittedName>
</protein>
<dbReference type="PANTHER" id="PTHR43976:SF16">
    <property type="entry name" value="SHORT-CHAIN DEHYDROGENASE_REDUCTASE FAMILY PROTEIN"/>
    <property type="match status" value="1"/>
</dbReference>
<name>A0A850ERV7_9BACL</name>
<dbReference type="PANTHER" id="PTHR43976">
    <property type="entry name" value="SHORT CHAIN DEHYDROGENASE"/>
    <property type="match status" value="1"/>
</dbReference>
<reference evidence="4" key="1">
    <citation type="submission" date="2020-06" db="EMBL/GenBank/DDBJ databases">
        <title>Paenibacillus sp. nov., isolated from soil.</title>
        <authorList>
            <person name="Seo Y.L."/>
        </authorList>
    </citation>
    <scope>NUCLEOTIDE SEQUENCE [LARGE SCALE GENOMIC DNA]</scope>
    <source>
        <strain evidence="4">JW14</strain>
    </source>
</reference>
<dbReference type="SUPFAM" id="SSF51735">
    <property type="entry name" value="NAD(P)-binding Rossmann-fold domains"/>
    <property type="match status" value="1"/>
</dbReference>
<dbReference type="EMBL" id="JABWCS010000220">
    <property type="protein sequence ID" value="NUU63923.1"/>
    <property type="molecule type" value="Genomic_DNA"/>
</dbReference>
<evidence type="ECO:0000256" key="2">
    <source>
        <dbReference type="ARBA" id="ARBA00023002"/>
    </source>
</evidence>
<dbReference type="PROSITE" id="PS00061">
    <property type="entry name" value="ADH_SHORT"/>
    <property type="match status" value="1"/>
</dbReference>
<dbReference type="InterPro" id="IPR002347">
    <property type="entry name" value="SDR_fam"/>
</dbReference>
<sequence>MSKNSVWIITGCSTGFGRELAKATIEAGYKVVVTARNLHSIADLVSVNTDNVLAVELDVTKPEQVENAVRATLEKFGRIDVLVNNAGVGYFSSIEEAVQQETRAMFEINFWGLMNMTRAVLPYMRKQRSGHVINISSIGGLVSYPGVGFYNATKYAVEGISESLSKEVAPFNIHVTLIEPSNFRTDWSGRSAARTESSIKEYEELISPFVNGESHGKEPGDPKKAAEAIISVAKSQEPPLRLLLGADAYHFAVNKYTDTLKNFENQKEVALNADFQDGI</sequence>
<dbReference type="PRINTS" id="PR00081">
    <property type="entry name" value="GDHRDH"/>
</dbReference>